<keyword evidence="2" id="KW-1185">Reference proteome</keyword>
<reference evidence="1" key="1">
    <citation type="journal article" date="2019" name="bioRxiv">
        <title>The Genome of the Zebra Mussel, Dreissena polymorpha: A Resource for Invasive Species Research.</title>
        <authorList>
            <person name="McCartney M.A."/>
            <person name="Auch B."/>
            <person name="Kono T."/>
            <person name="Mallez S."/>
            <person name="Zhang Y."/>
            <person name="Obille A."/>
            <person name="Becker A."/>
            <person name="Abrahante J.E."/>
            <person name="Garbe J."/>
            <person name="Badalamenti J.P."/>
            <person name="Herman A."/>
            <person name="Mangelson H."/>
            <person name="Liachko I."/>
            <person name="Sullivan S."/>
            <person name="Sone E.D."/>
            <person name="Koren S."/>
            <person name="Silverstein K.A.T."/>
            <person name="Beckman K.B."/>
            <person name="Gohl D.M."/>
        </authorList>
    </citation>
    <scope>NUCLEOTIDE SEQUENCE</scope>
    <source>
        <strain evidence="1">Duluth1</strain>
        <tissue evidence="1">Whole animal</tissue>
    </source>
</reference>
<comment type="caution">
    <text evidence="1">The sequence shown here is derived from an EMBL/GenBank/DDBJ whole genome shotgun (WGS) entry which is preliminary data.</text>
</comment>
<name>A0A9D4IZH7_DREPO</name>
<protein>
    <submittedName>
        <fullName evidence="1">Uncharacterized protein</fullName>
    </submittedName>
</protein>
<sequence>MTGAGVYCCGTTKKKITMQDVTMTITDLKVRFSDGSTSVSNRQFYGFELMIKGKK</sequence>
<evidence type="ECO:0000313" key="1">
    <source>
        <dbReference type="EMBL" id="KAH3792695.1"/>
    </source>
</evidence>
<dbReference type="Proteomes" id="UP000828390">
    <property type="component" value="Unassembled WGS sequence"/>
</dbReference>
<proteinExistence type="predicted"/>
<accession>A0A9D4IZH7</accession>
<reference evidence="1" key="2">
    <citation type="submission" date="2020-11" db="EMBL/GenBank/DDBJ databases">
        <authorList>
            <person name="McCartney M.A."/>
            <person name="Auch B."/>
            <person name="Kono T."/>
            <person name="Mallez S."/>
            <person name="Becker A."/>
            <person name="Gohl D.M."/>
            <person name="Silverstein K.A.T."/>
            <person name="Koren S."/>
            <person name="Bechman K.B."/>
            <person name="Herman A."/>
            <person name="Abrahante J.E."/>
            <person name="Garbe J."/>
        </authorList>
    </citation>
    <scope>NUCLEOTIDE SEQUENCE</scope>
    <source>
        <strain evidence="1">Duluth1</strain>
        <tissue evidence="1">Whole animal</tissue>
    </source>
</reference>
<dbReference type="EMBL" id="JAIWYP010000007">
    <property type="protein sequence ID" value="KAH3792695.1"/>
    <property type="molecule type" value="Genomic_DNA"/>
</dbReference>
<gene>
    <name evidence="1" type="ORF">DPMN_146194</name>
</gene>
<organism evidence="1 2">
    <name type="scientific">Dreissena polymorpha</name>
    <name type="common">Zebra mussel</name>
    <name type="synonym">Mytilus polymorpha</name>
    <dbReference type="NCBI Taxonomy" id="45954"/>
    <lineage>
        <taxon>Eukaryota</taxon>
        <taxon>Metazoa</taxon>
        <taxon>Spiralia</taxon>
        <taxon>Lophotrochozoa</taxon>
        <taxon>Mollusca</taxon>
        <taxon>Bivalvia</taxon>
        <taxon>Autobranchia</taxon>
        <taxon>Heteroconchia</taxon>
        <taxon>Euheterodonta</taxon>
        <taxon>Imparidentia</taxon>
        <taxon>Neoheterodontei</taxon>
        <taxon>Myida</taxon>
        <taxon>Dreissenoidea</taxon>
        <taxon>Dreissenidae</taxon>
        <taxon>Dreissena</taxon>
    </lineage>
</organism>
<evidence type="ECO:0000313" key="2">
    <source>
        <dbReference type="Proteomes" id="UP000828390"/>
    </source>
</evidence>
<dbReference type="AlphaFoldDB" id="A0A9D4IZH7"/>